<sequence length="95" mass="11008">MRDTVETSLLLQHRAKEVVPKRNIKKWKKLLGIVILLLLHRIISLVEKWNRSEGTPQVAYTFDAGPNAVMIARDRKNCYSLLLQKLLTSYLSSKF</sequence>
<dbReference type="InterPro" id="IPR036554">
    <property type="entry name" value="GHMP_kinase_C_sf"/>
</dbReference>
<protein>
    <recommendedName>
        <fullName evidence="1">Mvd1 C-terminal domain-containing protein</fullName>
    </recommendedName>
</protein>
<evidence type="ECO:0000259" key="1">
    <source>
        <dbReference type="Pfam" id="PF18376"/>
    </source>
</evidence>
<gene>
    <name evidence="2" type="ORF">M0R45_035903</name>
</gene>
<dbReference type="Proteomes" id="UP001457282">
    <property type="component" value="Unassembled WGS sequence"/>
</dbReference>
<dbReference type="PANTHER" id="PTHR10977">
    <property type="entry name" value="DIPHOSPHOMEVALONATE DECARBOXYLASE"/>
    <property type="match status" value="1"/>
</dbReference>
<name>A0AAW1VX36_RUBAR</name>
<comment type="caution">
    <text evidence="2">The sequence shown here is derived from an EMBL/GenBank/DDBJ whole genome shotgun (WGS) entry which is preliminary data.</text>
</comment>
<dbReference type="InterPro" id="IPR041431">
    <property type="entry name" value="Mvd1_C"/>
</dbReference>
<dbReference type="Gene3D" id="3.30.70.890">
    <property type="entry name" value="GHMP kinase, C-terminal domain"/>
    <property type="match status" value="1"/>
</dbReference>
<feature type="domain" description="Mvd1 C-terminal" evidence="1">
    <location>
        <begin position="40"/>
        <end position="77"/>
    </location>
</feature>
<dbReference type="PANTHER" id="PTHR10977:SF3">
    <property type="entry name" value="DIPHOSPHOMEVALONATE DECARBOXYLASE"/>
    <property type="match status" value="1"/>
</dbReference>
<keyword evidence="3" id="KW-1185">Reference proteome</keyword>
<reference evidence="2 3" key="1">
    <citation type="journal article" date="2023" name="G3 (Bethesda)">
        <title>A chromosome-length genome assembly and annotation of blackberry (Rubus argutus, cv. 'Hillquist').</title>
        <authorList>
            <person name="Bruna T."/>
            <person name="Aryal R."/>
            <person name="Dudchenko O."/>
            <person name="Sargent D.J."/>
            <person name="Mead D."/>
            <person name="Buti M."/>
            <person name="Cavallini A."/>
            <person name="Hytonen T."/>
            <person name="Andres J."/>
            <person name="Pham M."/>
            <person name="Weisz D."/>
            <person name="Mascagni F."/>
            <person name="Usai G."/>
            <person name="Natali L."/>
            <person name="Bassil N."/>
            <person name="Fernandez G.E."/>
            <person name="Lomsadze A."/>
            <person name="Armour M."/>
            <person name="Olukolu B."/>
            <person name="Poorten T."/>
            <person name="Britton C."/>
            <person name="Davik J."/>
            <person name="Ashrafi H."/>
            <person name="Aiden E.L."/>
            <person name="Borodovsky M."/>
            <person name="Worthington M."/>
        </authorList>
    </citation>
    <scope>NUCLEOTIDE SEQUENCE [LARGE SCALE GENOMIC DNA]</scope>
    <source>
        <strain evidence="2">PI 553951</strain>
    </source>
</reference>
<evidence type="ECO:0000313" key="3">
    <source>
        <dbReference type="Proteomes" id="UP001457282"/>
    </source>
</evidence>
<dbReference type="GO" id="GO:0005829">
    <property type="term" value="C:cytosol"/>
    <property type="evidence" value="ECO:0007669"/>
    <property type="project" value="TreeGrafter"/>
</dbReference>
<dbReference type="AlphaFoldDB" id="A0AAW1VX36"/>
<proteinExistence type="predicted"/>
<evidence type="ECO:0000313" key="2">
    <source>
        <dbReference type="EMBL" id="KAK9912029.1"/>
    </source>
</evidence>
<accession>A0AAW1VX36</accession>
<dbReference type="Pfam" id="PF18376">
    <property type="entry name" value="MDD_C"/>
    <property type="match status" value="1"/>
</dbReference>
<dbReference type="GO" id="GO:0004163">
    <property type="term" value="F:diphosphomevalonate decarboxylase activity"/>
    <property type="evidence" value="ECO:0007669"/>
    <property type="project" value="TreeGrafter"/>
</dbReference>
<dbReference type="EMBL" id="JBEDUW010000007">
    <property type="protein sequence ID" value="KAK9912029.1"/>
    <property type="molecule type" value="Genomic_DNA"/>
</dbReference>
<dbReference type="GO" id="GO:0019287">
    <property type="term" value="P:isopentenyl diphosphate biosynthetic process, mevalonate pathway"/>
    <property type="evidence" value="ECO:0007669"/>
    <property type="project" value="TreeGrafter"/>
</dbReference>
<organism evidence="2 3">
    <name type="scientific">Rubus argutus</name>
    <name type="common">Southern blackberry</name>
    <dbReference type="NCBI Taxonomy" id="59490"/>
    <lineage>
        <taxon>Eukaryota</taxon>
        <taxon>Viridiplantae</taxon>
        <taxon>Streptophyta</taxon>
        <taxon>Embryophyta</taxon>
        <taxon>Tracheophyta</taxon>
        <taxon>Spermatophyta</taxon>
        <taxon>Magnoliopsida</taxon>
        <taxon>eudicotyledons</taxon>
        <taxon>Gunneridae</taxon>
        <taxon>Pentapetalae</taxon>
        <taxon>rosids</taxon>
        <taxon>fabids</taxon>
        <taxon>Rosales</taxon>
        <taxon>Rosaceae</taxon>
        <taxon>Rosoideae</taxon>
        <taxon>Rosoideae incertae sedis</taxon>
        <taxon>Rubus</taxon>
    </lineage>
</organism>
<dbReference type="SUPFAM" id="SSF55060">
    <property type="entry name" value="GHMP Kinase, C-terminal domain"/>
    <property type="match status" value="1"/>
</dbReference>